<reference evidence="1 2" key="1">
    <citation type="submission" date="2023-07" db="EMBL/GenBank/DDBJ databases">
        <title>Functional and genomic diversity of the sorghum phyllosphere microbiome.</title>
        <authorList>
            <person name="Shade A."/>
        </authorList>
    </citation>
    <scope>NUCLEOTIDE SEQUENCE [LARGE SCALE GENOMIC DNA]</scope>
    <source>
        <strain evidence="1 2">SORGH_AS_1126</strain>
    </source>
</reference>
<keyword evidence="2" id="KW-1185">Reference proteome</keyword>
<dbReference type="Proteomes" id="UP001224781">
    <property type="component" value="Unassembled WGS sequence"/>
</dbReference>
<sequence length="795" mass="85196">MVSSPGRMQSAFTAGELAEILEERTTLKYFATGLKYAENIVIAPQGGFRLRDGLRLIGDLPADADRLFTFDASNGNHFDLVLAGESCHVWNATSVEATITVQGMSQFVSELTSAQRLDTLLLFHSELQTKRVIYTPNGWQVGDLPYEEIPNYDYGETYTNGVPAEWTLEFVGLSSGSAIAGSVFRLEIAKGTGSAYATGNIAYTDDNAAMAARLASAIGAVISVGAGISVTNTAPNRFRVEFSGASNVSAHWTVVSPISNPGEINTTKLQDGDGSSTPDVWQIELDQLSAPSTSGGSIFVITVSGQETASIAYTSNATVLRNTIAAAIDNLPNVALGTTVTIPSANIISIKFTGANNEGDGWAVSGRVINKADAAIVSVKKTPGQAPGEPVISAERGWPQCGCFYQQRLIIGGFRSLPNAWMASRQADYFNYDNRFTEANGPFLVPMDISGGEKIEALVPSLNLQIFTTQAEYWLAERALSKSEAPNHVQASRNGSRRGIPVAENEGASLWCHANGSTLGELRYTDQDGNYLATNISLLAPHLLEDVRDMAVRRATASMDGNVGCVIRKDGQARLVTLLREQEVTAFARMSSDGLFKAVARNGRNELSFILDHAGTRTLERMENGLLLDEAIDVTFGAPQATVPGLSRFNGRQIWAIGDRNVFGPFTVIAGQISLPVKVSHVTVGTWRPPIVSTLPPPREIGPNTVLKRKARIHTVHVSVLDTTSLAISTNGGPMKEVDLHRWGVAADVPELDQGVTTSIKISGLRGYADAPFVTISQLRPGRLNVRAITVEAAL</sequence>
<evidence type="ECO:0008006" key="3">
    <source>
        <dbReference type="Google" id="ProtNLM"/>
    </source>
</evidence>
<dbReference type="EMBL" id="JAUTBL010000002">
    <property type="protein sequence ID" value="MDQ1185935.1"/>
    <property type="molecule type" value="Genomic_DNA"/>
</dbReference>
<organism evidence="1 2">
    <name type="scientific">Agrobacterium larrymoorei</name>
    <dbReference type="NCBI Taxonomy" id="160699"/>
    <lineage>
        <taxon>Bacteria</taxon>
        <taxon>Pseudomonadati</taxon>
        <taxon>Pseudomonadota</taxon>
        <taxon>Alphaproteobacteria</taxon>
        <taxon>Hyphomicrobiales</taxon>
        <taxon>Rhizobiaceae</taxon>
        <taxon>Rhizobium/Agrobacterium group</taxon>
        <taxon>Agrobacterium</taxon>
    </lineage>
</organism>
<gene>
    <name evidence="1" type="ORF">QE408_003078</name>
</gene>
<comment type="caution">
    <text evidence="1">The sequence shown here is derived from an EMBL/GenBank/DDBJ whole genome shotgun (WGS) entry which is preliminary data.</text>
</comment>
<dbReference type="RefSeq" id="WP_306932552.1">
    <property type="nucleotide sequence ID" value="NZ_JAUTBL010000002.1"/>
</dbReference>
<evidence type="ECO:0000313" key="2">
    <source>
        <dbReference type="Proteomes" id="UP001224781"/>
    </source>
</evidence>
<accession>A0ABU0ULU7</accession>
<name>A0ABU0ULU7_9HYPH</name>
<proteinExistence type="predicted"/>
<evidence type="ECO:0000313" key="1">
    <source>
        <dbReference type="EMBL" id="MDQ1185935.1"/>
    </source>
</evidence>
<protein>
    <recommendedName>
        <fullName evidence="3">DUF4815 domain-containing protein</fullName>
    </recommendedName>
</protein>